<feature type="transmembrane region" description="Helical" evidence="6">
    <location>
        <begin position="275"/>
        <end position="292"/>
    </location>
</feature>
<reference evidence="9" key="1">
    <citation type="journal article" date="2019" name="Int. J. Syst. Evol. Microbiol.">
        <title>The Global Catalogue of Microorganisms (GCM) 10K type strain sequencing project: providing services to taxonomists for standard genome sequencing and annotation.</title>
        <authorList>
            <consortium name="The Broad Institute Genomics Platform"/>
            <consortium name="The Broad Institute Genome Sequencing Center for Infectious Disease"/>
            <person name="Wu L."/>
            <person name="Ma J."/>
        </authorList>
    </citation>
    <scope>NUCLEOTIDE SEQUENCE [LARGE SCALE GENOMIC DNA]</scope>
    <source>
        <strain evidence="9">JCM 15614</strain>
    </source>
</reference>
<comment type="similarity">
    <text evidence="2">Belongs to the EamA transporter family.</text>
</comment>
<feature type="transmembrane region" description="Helical" evidence="6">
    <location>
        <begin position="108"/>
        <end position="128"/>
    </location>
</feature>
<feature type="transmembrane region" description="Helical" evidence="6">
    <location>
        <begin position="185"/>
        <end position="207"/>
    </location>
</feature>
<protein>
    <recommendedName>
        <fullName evidence="7">EamA domain-containing protein</fullName>
    </recommendedName>
</protein>
<keyword evidence="4 6" id="KW-1133">Transmembrane helix</keyword>
<dbReference type="EMBL" id="BAAAVV010000003">
    <property type="protein sequence ID" value="GAA3164259.1"/>
    <property type="molecule type" value="Genomic_DNA"/>
</dbReference>
<evidence type="ECO:0000256" key="1">
    <source>
        <dbReference type="ARBA" id="ARBA00004141"/>
    </source>
</evidence>
<comment type="subcellular location">
    <subcellularLocation>
        <location evidence="1">Membrane</location>
        <topology evidence="1">Multi-pass membrane protein</topology>
    </subcellularLocation>
</comment>
<evidence type="ECO:0000259" key="7">
    <source>
        <dbReference type="Pfam" id="PF00892"/>
    </source>
</evidence>
<evidence type="ECO:0000256" key="2">
    <source>
        <dbReference type="ARBA" id="ARBA00007362"/>
    </source>
</evidence>
<dbReference type="InterPro" id="IPR000620">
    <property type="entry name" value="EamA_dom"/>
</dbReference>
<keyword evidence="9" id="KW-1185">Reference proteome</keyword>
<organism evidence="8 9">
    <name type="scientific">Blastococcus jejuensis</name>
    <dbReference type="NCBI Taxonomy" id="351224"/>
    <lineage>
        <taxon>Bacteria</taxon>
        <taxon>Bacillati</taxon>
        <taxon>Actinomycetota</taxon>
        <taxon>Actinomycetes</taxon>
        <taxon>Geodermatophilales</taxon>
        <taxon>Geodermatophilaceae</taxon>
        <taxon>Blastococcus</taxon>
    </lineage>
</organism>
<keyword evidence="5 6" id="KW-0472">Membrane</keyword>
<evidence type="ECO:0000256" key="6">
    <source>
        <dbReference type="SAM" id="Phobius"/>
    </source>
</evidence>
<evidence type="ECO:0000256" key="5">
    <source>
        <dbReference type="ARBA" id="ARBA00023136"/>
    </source>
</evidence>
<dbReference type="SUPFAM" id="SSF103481">
    <property type="entry name" value="Multidrug resistance efflux transporter EmrE"/>
    <property type="match status" value="2"/>
</dbReference>
<feature type="transmembrane region" description="Helical" evidence="6">
    <location>
        <begin position="135"/>
        <end position="154"/>
    </location>
</feature>
<feature type="transmembrane region" description="Helical" evidence="6">
    <location>
        <begin position="79"/>
        <end position="102"/>
    </location>
</feature>
<feature type="domain" description="EamA" evidence="7">
    <location>
        <begin position="20"/>
        <end position="150"/>
    </location>
</feature>
<sequence length="317" mass="32823">MKLRPAGSPRGAPAGHRPSAVLMVAVTATWGLCFVLIQWGLRDAPVLWFAALRSSVAGAALLAYGMARKRSSPRTPRDWGLVGALALTNAGLAFAAMFGGVAGLSTGVAAVLANAQPLLILLPAWWLYREPVSAPAAVAMVAGFFGLIVVAGPGDGGTGAVLSLVAAAAMTAGTLLARRAGHLDVVMVSAWHFLLGGVGLTLVAWAVDGTPRISWTARFLAALAVLALLGTAWAFLIWFREAQRSPLGTLTAWTFLTPVFGVGFGFVLLGERPGGWTLAGLGLVLIALGFVLRPPRAARPASLDRVREPAARPPFAP</sequence>
<feature type="transmembrane region" description="Helical" evidence="6">
    <location>
        <begin position="20"/>
        <end position="41"/>
    </location>
</feature>
<name>A0ABP6P198_9ACTN</name>
<dbReference type="InterPro" id="IPR050638">
    <property type="entry name" value="AA-Vitamin_Transporters"/>
</dbReference>
<feature type="transmembrane region" description="Helical" evidence="6">
    <location>
        <begin position="160"/>
        <end position="178"/>
    </location>
</feature>
<evidence type="ECO:0000256" key="4">
    <source>
        <dbReference type="ARBA" id="ARBA00022989"/>
    </source>
</evidence>
<evidence type="ECO:0000313" key="9">
    <source>
        <dbReference type="Proteomes" id="UP001499924"/>
    </source>
</evidence>
<accession>A0ABP6P198</accession>
<feature type="domain" description="EamA" evidence="7">
    <location>
        <begin position="158"/>
        <end position="292"/>
    </location>
</feature>
<feature type="transmembrane region" description="Helical" evidence="6">
    <location>
        <begin position="250"/>
        <end position="269"/>
    </location>
</feature>
<feature type="transmembrane region" description="Helical" evidence="6">
    <location>
        <begin position="219"/>
        <end position="238"/>
    </location>
</feature>
<keyword evidence="3 6" id="KW-0812">Transmembrane</keyword>
<gene>
    <name evidence="8" type="ORF">GCM10010531_15570</name>
</gene>
<dbReference type="InterPro" id="IPR037185">
    <property type="entry name" value="EmrE-like"/>
</dbReference>
<dbReference type="Pfam" id="PF00892">
    <property type="entry name" value="EamA"/>
    <property type="match status" value="2"/>
</dbReference>
<proteinExistence type="inferred from homology"/>
<dbReference type="PANTHER" id="PTHR32322">
    <property type="entry name" value="INNER MEMBRANE TRANSPORTER"/>
    <property type="match status" value="1"/>
</dbReference>
<comment type="caution">
    <text evidence="8">The sequence shown here is derived from an EMBL/GenBank/DDBJ whole genome shotgun (WGS) entry which is preliminary data.</text>
</comment>
<dbReference type="PANTHER" id="PTHR32322:SF2">
    <property type="entry name" value="EAMA DOMAIN-CONTAINING PROTEIN"/>
    <property type="match status" value="1"/>
</dbReference>
<feature type="transmembrane region" description="Helical" evidence="6">
    <location>
        <begin position="47"/>
        <end position="67"/>
    </location>
</feature>
<evidence type="ECO:0000313" key="8">
    <source>
        <dbReference type="EMBL" id="GAA3164259.1"/>
    </source>
</evidence>
<evidence type="ECO:0000256" key="3">
    <source>
        <dbReference type="ARBA" id="ARBA00022692"/>
    </source>
</evidence>
<dbReference type="Proteomes" id="UP001499924">
    <property type="component" value="Unassembled WGS sequence"/>
</dbReference>